<evidence type="ECO:0000313" key="7">
    <source>
        <dbReference type="Proteomes" id="UP000005632"/>
    </source>
</evidence>
<keyword evidence="3" id="KW-0547">Nucleotide-binding</keyword>
<keyword evidence="1" id="KW-0813">Transport</keyword>
<feature type="domain" description="ABC transporter" evidence="5">
    <location>
        <begin position="3"/>
        <end position="239"/>
    </location>
</feature>
<keyword evidence="6" id="KW-0762">Sugar transport</keyword>
<dbReference type="SUPFAM" id="SSF52540">
    <property type="entry name" value="P-loop containing nucleoside triphosphate hydrolases"/>
    <property type="match status" value="2"/>
</dbReference>
<dbReference type="HOGENOM" id="CLU_000604_92_3_12"/>
<gene>
    <name evidence="6" type="ordered locus">SpiGrapes_0930</name>
</gene>
<keyword evidence="2" id="KW-0677">Repeat</keyword>
<dbReference type="OrthoDB" id="304830at2"/>
<dbReference type="InterPro" id="IPR050107">
    <property type="entry name" value="ABC_carbohydrate_import_ATPase"/>
</dbReference>
<dbReference type="Pfam" id="PF00005">
    <property type="entry name" value="ABC_tran"/>
    <property type="match status" value="2"/>
</dbReference>
<evidence type="ECO:0000256" key="1">
    <source>
        <dbReference type="ARBA" id="ARBA00022448"/>
    </source>
</evidence>
<keyword evidence="7" id="KW-1185">Reference proteome</keyword>
<dbReference type="InterPro" id="IPR003439">
    <property type="entry name" value="ABC_transporter-like_ATP-bd"/>
</dbReference>
<dbReference type="InterPro" id="IPR027417">
    <property type="entry name" value="P-loop_NTPase"/>
</dbReference>
<dbReference type="PROSITE" id="PS00211">
    <property type="entry name" value="ABC_TRANSPORTER_1"/>
    <property type="match status" value="1"/>
</dbReference>
<dbReference type="InterPro" id="IPR017871">
    <property type="entry name" value="ABC_transporter-like_CS"/>
</dbReference>
<dbReference type="Gene3D" id="3.40.50.300">
    <property type="entry name" value="P-loop containing nucleotide triphosphate hydrolases"/>
    <property type="match status" value="2"/>
</dbReference>
<reference evidence="6 7" key="1">
    <citation type="submission" date="2011-11" db="EMBL/GenBank/DDBJ databases">
        <title>Complete sequence of Spirochaeta sp. grapes.</title>
        <authorList>
            <consortium name="US DOE Joint Genome Institute"/>
            <person name="Lucas S."/>
            <person name="Han J."/>
            <person name="Lapidus A."/>
            <person name="Cheng J.-F."/>
            <person name="Goodwin L."/>
            <person name="Pitluck S."/>
            <person name="Peters L."/>
            <person name="Ovchinnikova G."/>
            <person name="Munk A.C."/>
            <person name="Detter J.C."/>
            <person name="Han C."/>
            <person name="Tapia R."/>
            <person name="Land M."/>
            <person name="Hauser L."/>
            <person name="Kyrpides N."/>
            <person name="Ivanova N."/>
            <person name="Pagani I."/>
            <person name="Ritalahtilisa K."/>
            <person name="Loeffler F."/>
            <person name="Woyke T."/>
        </authorList>
    </citation>
    <scope>NUCLEOTIDE SEQUENCE [LARGE SCALE GENOMIC DNA]</scope>
    <source>
        <strain evidence="7">ATCC BAA-1885 / DSM 22778 / Grapes</strain>
    </source>
</reference>
<dbReference type="KEGG" id="sgp:SpiGrapes_0930"/>
<sequence length="500" mass="55886">MRLEMKHISKSFGPVRALKDVSFDVQSGEIHGLLGENGAGKTTLMNVLAGTFPQDSGNIIIDGKEVFGMTPKKSNDLKIRFIHQELNLCNDLKVYQNMFLGEEYSKHGWKVDKERELIHAQQVLDSMNTGIDASTVVSELDTAQKQLVEIARALLFESELIIMDEPTTALNSKEIEKLFSIMSALKEKSVSFIYISHKMPELFSICDRYTVLRDGEFIQSGFFKDINEQGATELLIGKRFVAATIRSARAVPATSGMVLKATNLCGASFKDISFTLHQGEIVVFTGLQGSGTDELATSLFGASRLTGGTVETKNGLLDMRSIRDVMRSGIGMIPRNRKERGILPDLSIRNNNSLAFFTAKHNKPFVNRKEEIERFEKSRKRLEIKVSSDLDLITSLSGGNQQKVILSRWLELDSDVYIMDNPTQGIDVGAKFAIYKLVVELAEQGKSVLFFTSEYPEIHQLADRCFVLYKGEISAQLTREEFSEELIMACSTGTHREAHK</sequence>
<evidence type="ECO:0000256" key="4">
    <source>
        <dbReference type="ARBA" id="ARBA00022840"/>
    </source>
</evidence>
<dbReference type="RefSeq" id="WP_014269605.1">
    <property type="nucleotide sequence ID" value="NC_016633.1"/>
</dbReference>
<dbReference type="AlphaFoldDB" id="G8QRA3"/>
<dbReference type="Proteomes" id="UP000005632">
    <property type="component" value="Chromosome"/>
</dbReference>
<dbReference type="InterPro" id="IPR003593">
    <property type="entry name" value="AAA+_ATPase"/>
</dbReference>
<dbReference type="CDD" id="cd03215">
    <property type="entry name" value="ABC_Carb_Monos_II"/>
    <property type="match status" value="1"/>
</dbReference>
<evidence type="ECO:0000313" key="6">
    <source>
        <dbReference type="EMBL" id="AEV28756.1"/>
    </source>
</evidence>
<name>G8QRA3_SPHPG</name>
<dbReference type="GO" id="GO:0016887">
    <property type="term" value="F:ATP hydrolysis activity"/>
    <property type="evidence" value="ECO:0007669"/>
    <property type="project" value="InterPro"/>
</dbReference>
<dbReference type="STRING" id="158190.SpiGrapes_0930"/>
<dbReference type="PROSITE" id="PS50893">
    <property type="entry name" value="ABC_TRANSPORTER_2"/>
    <property type="match status" value="2"/>
</dbReference>
<dbReference type="GO" id="GO:0005524">
    <property type="term" value="F:ATP binding"/>
    <property type="evidence" value="ECO:0007669"/>
    <property type="project" value="UniProtKB-KW"/>
</dbReference>
<dbReference type="PANTHER" id="PTHR43790">
    <property type="entry name" value="CARBOHYDRATE TRANSPORT ATP-BINDING PROTEIN MG119-RELATED"/>
    <property type="match status" value="1"/>
</dbReference>
<dbReference type="SMART" id="SM00382">
    <property type="entry name" value="AAA"/>
    <property type="match status" value="2"/>
</dbReference>
<evidence type="ECO:0000256" key="2">
    <source>
        <dbReference type="ARBA" id="ARBA00022737"/>
    </source>
</evidence>
<dbReference type="CDD" id="cd03216">
    <property type="entry name" value="ABC_Carb_Monos_I"/>
    <property type="match status" value="1"/>
</dbReference>
<organism evidence="6 7">
    <name type="scientific">Sphaerochaeta pleomorpha (strain ATCC BAA-1885 / DSM 22778 / Grapes)</name>
    <dbReference type="NCBI Taxonomy" id="158190"/>
    <lineage>
        <taxon>Bacteria</taxon>
        <taxon>Pseudomonadati</taxon>
        <taxon>Spirochaetota</taxon>
        <taxon>Spirochaetia</taxon>
        <taxon>Spirochaetales</taxon>
        <taxon>Sphaerochaetaceae</taxon>
        <taxon>Sphaerochaeta</taxon>
    </lineage>
</organism>
<proteinExistence type="predicted"/>
<dbReference type="EMBL" id="CP003155">
    <property type="protein sequence ID" value="AEV28756.1"/>
    <property type="molecule type" value="Genomic_DNA"/>
</dbReference>
<evidence type="ECO:0000256" key="3">
    <source>
        <dbReference type="ARBA" id="ARBA00022741"/>
    </source>
</evidence>
<feature type="domain" description="ABC transporter" evidence="5">
    <location>
        <begin position="245"/>
        <end position="495"/>
    </location>
</feature>
<keyword evidence="4" id="KW-0067">ATP-binding</keyword>
<evidence type="ECO:0000259" key="5">
    <source>
        <dbReference type="PROSITE" id="PS50893"/>
    </source>
</evidence>
<accession>G8QRA3</accession>
<dbReference type="PANTHER" id="PTHR43790:SF9">
    <property type="entry name" value="GALACTOFURANOSE TRANSPORTER ATP-BINDING PROTEIN YTFR"/>
    <property type="match status" value="1"/>
</dbReference>
<dbReference type="eggNOG" id="COG1129">
    <property type="taxonomic scope" value="Bacteria"/>
</dbReference>
<protein>
    <submittedName>
        <fullName evidence="6">ABC-type sugar transport system, ATPase component</fullName>
    </submittedName>
</protein>